<organism evidence="3 4">
    <name type="scientific">Thauera mechernichensis</name>
    <dbReference type="NCBI Taxonomy" id="82788"/>
    <lineage>
        <taxon>Bacteria</taxon>
        <taxon>Pseudomonadati</taxon>
        <taxon>Pseudomonadota</taxon>
        <taxon>Betaproteobacteria</taxon>
        <taxon>Rhodocyclales</taxon>
        <taxon>Zoogloeaceae</taxon>
        <taxon>Thauera</taxon>
    </lineage>
</organism>
<dbReference type="Pfam" id="PF00816">
    <property type="entry name" value="Histone_HNS"/>
    <property type="match status" value="1"/>
</dbReference>
<gene>
    <name evidence="3" type="ORF">ACFQ4M_06990</name>
</gene>
<keyword evidence="1" id="KW-0175">Coiled coil</keyword>
<dbReference type="InterPro" id="IPR027444">
    <property type="entry name" value="H-NS_C_dom"/>
</dbReference>
<dbReference type="Gene3D" id="4.10.430.10">
    <property type="entry name" value="Histone-like protein H-NS, C-terminal domain"/>
    <property type="match status" value="1"/>
</dbReference>
<feature type="coiled-coil region" evidence="1">
    <location>
        <begin position="7"/>
        <end position="41"/>
    </location>
</feature>
<accession>A0ABW3WBZ8</accession>
<name>A0ABW3WBZ8_9RHOO</name>
<dbReference type="RefSeq" id="WP_277833292.1">
    <property type="nucleotide sequence ID" value="NZ_JARQZE010000007.1"/>
</dbReference>
<dbReference type="Proteomes" id="UP001597158">
    <property type="component" value="Unassembled WGS sequence"/>
</dbReference>
<dbReference type="EMBL" id="JBHTMC010000013">
    <property type="protein sequence ID" value="MFD1263326.1"/>
    <property type="molecule type" value="Genomic_DNA"/>
</dbReference>
<comment type="caution">
    <text evidence="3">The sequence shown here is derived from an EMBL/GenBank/DDBJ whole genome shotgun (WGS) entry which is preliminary data.</text>
</comment>
<evidence type="ECO:0000313" key="3">
    <source>
        <dbReference type="EMBL" id="MFD1263326.1"/>
    </source>
</evidence>
<feature type="domain" description="DNA-binding protein H-NS-like C-terminal" evidence="2">
    <location>
        <begin position="75"/>
        <end position="110"/>
    </location>
</feature>
<evidence type="ECO:0000259" key="2">
    <source>
        <dbReference type="Pfam" id="PF00816"/>
    </source>
</evidence>
<evidence type="ECO:0000313" key="4">
    <source>
        <dbReference type="Proteomes" id="UP001597158"/>
    </source>
</evidence>
<keyword evidence="4" id="KW-1185">Reference proteome</keyword>
<dbReference type="InterPro" id="IPR037150">
    <property type="entry name" value="H-NS_C_dom_sf"/>
</dbReference>
<sequence>MLPDEELKQLEKEREEIERQRRELEAKIQSRKQELKAEAIKQVLTLVKTFDLTLEDCGFRCPSLEERERARPPIKFVSPDGQVKWSGRGVAPKFFRDALDRGEDLSIYLIENLTKDSSN</sequence>
<protein>
    <submittedName>
        <fullName evidence="3">H-NS family nucleoid-associated regulatory protein</fullName>
    </submittedName>
</protein>
<reference evidence="4" key="1">
    <citation type="journal article" date="2019" name="Int. J. Syst. Evol. Microbiol.">
        <title>The Global Catalogue of Microorganisms (GCM) 10K type strain sequencing project: providing services to taxonomists for standard genome sequencing and annotation.</title>
        <authorList>
            <consortium name="The Broad Institute Genomics Platform"/>
            <consortium name="The Broad Institute Genome Sequencing Center for Infectious Disease"/>
            <person name="Wu L."/>
            <person name="Ma J."/>
        </authorList>
    </citation>
    <scope>NUCLEOTIDE SEQUENCE [LARGE SCALE GENOMIC DNA]</scope>
    <source>
        <strain evidence="4">CCUG 48884</strain>
    </source>
</reference>
<dbReference type="SUPFAM" id="SSF81273">
    <property type="entry name" value="H-NS histone-like proteins"/>
    <property type="match status" value="1"/>
</dbReference>
<proteinExistence type="predicted"/>
<evidence type="ECO:0000256" key="1">
    <source>
        <dbReference type="SAM" id="Coils"/>
    </source>
</evidence>